<reference evidence="1" key="2">
    <citation type="submission" date="2023-05" db="EMBL/GenBank/DDBJ databases">
        <authorList>
            <consortium name="Lawrence Berkeley National Laboratory"/>
            <person name="Steindorff A."/>
            <person name="Hensen N."/>
            <person name="Bonometti L."/>
            <person name="Westerberg I."/>
            <person name="Brannstrom I.O."/>
            <person name="Guillou S."/>
            <person name="Cros-Aarteil S."/>
            <person name="Calhoun S."/>
            <person name="Haridas S."/>
            <person name="Kuo A."/>
            <person name="Mondo S."/>
            <person name="Pangilinan J."/>
            <person name="Riley R."/>
            <person name="Labutti K."/>
            <person name="Andreopoulos B."/>
            <person name="Lipzen A."/>
            <person name="Chen C."/>
            <person name="Yanf M."/>
            <person name="Daum C."/>
            <person name="Ng V."/>
            <person name="Clum A."/>
            <person name="Ohm R."/>
            <person name="Martin F."/>
            <person name="Silar P."/>
            <person name="Natvig D."/>
            <person name="Lalanne C."/>
            <person name="Gautier V."/>
            <person name="Ament-Velasquez S.L."/>
            <person name="Kruys A."/>
            <person name="Hutchinson M.I."/>
            <person name="Powell A.J."/>
            <person name="Barry K."/>
            <person name="Miller A.N."/>
            <person name="Grigoriev I.V."/>
            <person name="Debuchy R."/>
            <person name="Gladieux P."/>
            <person name="Thoren M.H."/>
            <person name="Johannesson H."/>
        </authorList>
    </citation>
    <scope>NUCLEOTIDE SEQUENCE</scope>
    <source>
        <strain evidence="1">CBS 731.68</strain>
    </source>
</reference>
<sequence length="187" mass="21057">MQGVLWNQKNDTLYHSDTGQMLMELYNFNGVPAIQGARPNTNNKHPVTVALAVVPYMKMHSRLLHASKGVITEACRRAGIALTHKGDDFCEGCVRGKMTDELGKEAPIQAEQPLDFIRVDVVSHSPPAMLGYRSSVHIIDVHSNYHWVNFARSKKEILSERSRLDGCIQRTLVVDWCQHRNPSSLHT</sequence>
<dbReference type="GeneID" id="87823228"/>
<protein>
    <recommendedName>
        <fullName evidence="3">GAG-pre-integrase domain-containing protein</fullName>
    </recommendedName>
</protein>
<organism evidence="1 2">
    <name type="scientific">Parathielavia appendiculata</name>
    <dbReference type="NCBI Taxonomy" id="2587402"/>
    <lineage>
        <taxon>Eukaryota</taxon>
        <taxon>Fungi</taxon>
        <taxon>Dikarya</taxon>
        <taxon>Ascomycota</taxon>
        <taxon>Pezizomycotina</taxon>
        <taxon>Sordariomycetes</taxon>
        <taxon>Sordariomycetidae</taxon>
        <taxon>Sordariales</taxon>
        <taxon>Chaetomiaceae</taxon>
        <taxon>Parathielavia</taxon>
    </lineage>
</organism>
<gene>
    <name evidence="1" type="ORF">N657DRAFT_255987</name>
</gene>
<dbReference type="EMBL" id="MU853248">
    <property type="protein sequence ID" value="KAK4119441.1"/>
    <property type="molecule type" value="Genomic_DNA"/>
</dbReference>
<dbReference type="AlphaFoldDB" id="A0AAN6TSF8"/>
<proteinExistence type="predicted"/>
<keyword evidence="2" id="KW-1185">Reference proteome</keyword>
<name>A0AAN6TSF8_9PEZI</name>
<accession>A0AAN6TSF8</accession>
<dbReference type="Proteomes" id="UP001302602">
    <property type="component" value="Unassembled WGS sequence"/>
</dbReference>
<evidence type="ECO:0000313" key="2">
    <source>
        <dbReference type="Proteomes" id="UP001302602"/>
    </source>
</evidence>
<reference evidence="1" key="1">
    <citation type="journal article" date="2023" name="Mol. Phylogenet. Evol.">
        <title>Genome-scale phylogeny and comparative genomics of the fungal order Sordariales.</title>
        <authorList>
            <person name="Hensen N."/>
            <person name="Bonometti L."/>
            <person name="Westerberg I."/>
            <person name="Brannstrom I.O."/>
            <person name="Guillou S."/>
            <person name="Cros-Aarteil S."/>
            <person name="Calhoun S."/>
            <person name="Haridas S."/>
            <person name="Kuo A."/>
            <person name="Mondo S."/>
            <person name="Pangilinan J."/>
            <person name="Riley R."/>
            <person name="LaButti K."/>
            <person name="Andreopoulos B."/>
            <person name="Lipzen A."/>
            <person name="Chen C."/>
            <person name="Yan M."/>
            <person name="Daum C."/>
            <person name="Ng V."/>
            <person name="Clum A."/>
            <person name="Steindorff A."/>
            <person name="Ohm R.A."/>
            <person name="Martin F."/>
            <person name="Silar P."/>
            <person name="Natvig D.O."/>
            <person name="Lalanne C."/>
            <person name="Gautier V."/>
            <person name="Ament-Velasquez S.L."/>
            <person name="Kruys A."/>
            <person name="Hutchinson M.I."/>
            <person name="Powell A.J."/>
            <person name="Barry K."/>
            <person name="Miller A.N."/>
            <person name="Grigoriev I.V."/>
            <person name="Debuchy R."/>
            <person name="Gladieux P."/>
            <person name="Hiltunen Thoren M."/>
            <person name="Johannesson H."/>
        </authorList>
    </citation>
    <scope>NUCLEOTIDE SEQUENCE</scope>
    <source>
        <strain evidence="1">CBS 731.68</strain>
    </source>
</reference>
<comment type="caution">
    <text evidence="1">The sequence shown here is derived from an EMBL/GenBank/DDBJ whole genome shotgun (WGS) entry which is preliminary data.</text>
</comment>
<evidence type="ECO:0008006" key="3">
    <source>
        <dbReference type="Google" id="ProtNLM"/>
    </source>
</evidence>
<evidence type="ECO:0000313" key="1">
    <source>
        <dbReference type="EMBL" id="KAK4119441.1"/>
    </source>
</evidence>
<dbReference type="RefSeq" id="XP_062643214.1">
    <property type="nucleotide sequence ID" value="XM_062786461.1"/>
</dbReference>